<dbReference type="Gene3D" id="3.40.630.30">
    <property type="match status" value="1"/>
</dbReference>
<dbReference type="EMBL" id="JAEEGA010000004">
    <property type="protein sequence ID" value="MBP1040850.1"/>
    <property type="molecule type" value="Genomic_DNA"/>
</dbReference>
<dbReference type="PANTHER" id="PTHR43617">
    <property type="entry name" value="L-AMINO ACID N-ACETYLTRANSFERASE"/>
    <property type="match status" value="1"/>
</dbReference>
<dbReference type="InterPro" id="IPR000182">
    <property type="entry name" value="GNAT_dom"/>
</dbReference>
<reference evidence="2" key="1">
    <citation type="submission" date="2020-12" db="EMBL/GenBank/DDBJ databases">
        <title>Vagococcus allomyrinae sp. nov. and Enterococcus lavae sp. nov., isolated from the larvae of Allomyrina dichotoma.</title>
        <authorList>
            <person name="Lee S.D."/>
        </authorList>
    </citation>
    <scope>NUCLEOTIDE SEQUENCE</scope>
    <source>
        <strain evidence="2">BWB3-3</strain>
    </source>
</reference>
<sequence length="149" mass="17199">MIVLQEIDQSNYKQCAQLKTKASQGHFVAPNWYSLLEANYESNRKPFAISSEGDIIGFIMYSYYQADSSYPVDSWWIERFMIDQDQQGKGYGKEGILAGVNWFKQTMDETELRISAEVTNEVAIRLYQKQGFSLTGEEVEGEKVLLLKW</sequence>
<dbReference type="GO" id="GO:0016747">
    <property type="term" value="F:acyltransferase activity, transferring groups other than amino-acyl groups"/>
    <property type="evidence" value="ECO:0007669"/>
    <property type="project" value="InterPro"/>
</dbReference>
<dbReference type="SUPFAM" id="SSF55729">
    <property type="entry name" value="Acyl-CoA N-acyltransferases (Nat)"/>
    <property type="match status" value="1"/>
</dbReference>
<evidence type="ECO:0000313" key="2">
    <source>
        <dbReference type="EMBL" id="MBP1040850.1"/>
    </source>
</evidence>
<dbReference type="PROSITE" id="PS51186">
    <property type="entry name" value="GNAT"/>
    <property type="match status" value="1"/>
</dbReference>
<dbReference type="PANTHER" id="PTHR43617:SF2">
    <property type="entry name" value="UPF0039 PROTEIN SLL0451"/>
    <property type="match status" value="1"/>
</dbReference>
<dbReference type="RefSeq" id="WP_209526311.1">
    <property type="nucleotide sequence ID" value="NZ_JAEEGA010000004.1"/>
</dbReference>
<organism evidence="2 3">
    <name type="scientific">Vagococcus allomyrinae</name>
    <dbReference type="NCBI Taxonomy" id="2794353"/>
    <lineage>
        <taxon>Bacteria</taxon>
        <taxon>Bacillati</taxon>
        <taxon>Bacillota</taxon>
        <taxon>Bacilli</taxon>
        <taxon>Lactobacillales</taxon>
        <taxon>Enterococcaceae</taxon>
        <taxon>Vagococcus</taxon>
    </lineage>
</organism>
<dbReference type="InterPro" id="IPR050276">
    <property type="entry name" value="MshD_Acetyltransferase"/>
</dbReference>
<dbReference type="Pfam" id="PF00583">
    <property type="entry name" value="Acetyltransf_1"/>
    <property type="match status" value="1"/>
</dbReference>
<dbReference type="AlphaFoldDB" id="A0A940P4F9"/>
<dbReference type="InterPro" id="IPR016181">
    <property type="entry name" value="Acyl_CoA_acyltransferase"/>
</dbReference>
<gene>
    <name evidence="2" type="ORF">I6N95_07520</name>
</gene>
<keyword evidence="3" id="KW-1185">Reference proteome</keyword>
<name>A0A940P4F9_9ENTE</name>
<feature type="domain" description="N-acetyltransferase" evidence="1">
    <location>
        <begin position="2"/>
        <end position="149"/>
    </location>
</feature>
<proteinExistence type="predicted"/>
<dbReference type="CDD" id="cd04301">
    <property type="entry name" value="NAT_SF"/>
    <property type="match status" value="1"/>
</dbReference>
<dbReference type="Proteomes" id="UP000674938">
    <property type="component" value="Unassembled WGS sequence"/>
</dbReference>
<comment type="caution">
    <text evidence="2">The sequence shown here is derived from an EMBL/GenBank/DDBJ whole genome shotgun (WGS) entry which is preliminary data.</text>
</comment>
<evidence type="ECO:0000313" key="3">
    <source>
        <dbReference type="Proteomes" id="UP000674938"/>
    </source>
</evidence>
<protein>
    <submittedName>
        <fullName evidence="2">GNAT family N-acetyltransferase</fullName>
    </submittedName>
</protein>
<accession>A0A940P4F9</accession>
<evidence type="ECO:0000259" key="1">
    <source>
        <dbReference type="PROSITE" id="PS51186"/>
    </source>
</evidence>